<name>A0A382MIE1_9ZZZZ</name>
<organism evidence="1">
    <name type="scientific">marine metagenome</name>
    <dbReference type="NCBI Taxonomy" id="408172"/>
    <lineage>
        <taxon>unclassified sequences</taxon>
        <taxon>metagenomes</taxon>
        <taxon>ecological metagenomes</taxon>
    </lineage>
</organism>
<protein>
    <submittedName>
        <fullName evidence="1">Uncharacterized protein</fullName>
    </submittedName>
</protein>
<proteinExistence type="predicted"/>
<accession>A0A382MIE1</accession>
<reference evidence="1" key="1">
    <citation type="submission" date="2018-05" db="EMBL/GenBank/DDBJ databases">
        <authorList>
            <person name="Lanie J.A."/>
            <person name="Ng W.-L."/>
            <person name="Kazmierczak K.M."/>
            <person name="Andrzejewski T.M."/>
            <person name="Davidsen T.M."/>
            <person name="Wayne K.J."/>
            <person name="Tettelin H."/>
            <person name="Glass J.I."/>
            <person name="Rusch D."/>
            <person name="Podicherti R."/>
            <person name="Tsui H.-C.T."/>
            <person name="Winkler M.E."/>
        </authorList>
    </citation>
    <scope>NUCLEOTIDE SEQUENCE</scope>
</reference>
<dbReference type="AlphaFoldDB" id="A0A382MIE1"/>
<gene>
    <name evidence="1" type="ORF">METZ01_LOCUS300036</name>
</gene>
<evidence type="ECO:0000313" key="1">
    <source>
        <dbReference type="EMBL" id="SVC47182.1"/>
    </source>
</evidence>
<sequence>MLGAEGSEILSSDALRANLFLREAAVGFVRSNSAAAFLRR</sequence>
<dbReference type="EMBL" id="UINC01093066">
    <property type="protein sequence ID" value="SVC47182.1"/>
    <property type="molecule type" value="Genomic_DNA"/>
</dbReference>